<comment type="caution">
    <text evidence="1">The sequence shown here is derived from an EMBL/GenBank/DDBJ whole genome shotgun (WGS) entry which is preliminary data.</text>
</comment>
<organism evidence="1 2">
    <name type="scientific">Mortierella polycephala</name>
    <dbReference type="NCBI Taxonomy" id="41804"/>
    <lineage>
        <taxon>Eukaryota</taxon>
        <taxon>Fungi</taxon>
        <taxon>Fungi incertae sedis</taxon>
        <taxon>Mucoromycota</taxon>
        <taxon>Mortierellomycotina</taxon>
        <taxon>Mortierellomycetes</taxon>
        <taxon>Mortierellales</taxon>
        <taxon>Mortierellaceae</taxon>
        <taxon>Mortierella</taxon>
    </lineage>
</organism>
<dbReference type="OrthoDB" id="2423779at2759"/>
<keyword evidence="2" id="KW-1185">Reference proteome</keyword>
<evidence type="ECO:0000313" key="2">
    <source>
        <dbReference type="Proteomes" id="UP000726737"/>
    </source>
</evidence>
<proteinExistence type="predicted"/>
<name>A0A9P6PJN5_9FUNG</name>
<feature type="non-terminal residue" evidence="1">
    <location>
        <position position="213"/>
    </location>
</feature>
<sequence length="213" mass="23475">VGSSATRLSVLVGDNGLAFGDNGEPKIISIGPGTRSMPGPLESNWTTKGFLLIKDGTDEALYVHPSNTLFSLDHPIALRSRYDYDTRPNITGHQAFTLIDITVKYQQELTKSAESIFGHNITSVVIVLPDGQNVRTTAKEIINDKFRGNYTNYDRAYVGGHNPQWAELRVMAEVLYAAGLQYQGIYSELYKRSSAAIFPSIMACSTAEVFLYT</sequence>
<dbReference type="Proteomes" id="UP000726737">
    <property type="component" value="Unassembled WGS sequence"/>
</dbReference>
<dbReference type="AlphaFoldDB" id="A0A9P6PJN5"/>
<dbReference type="EMBL" id="JAAAJA010001886">
    <property type="protein sequence ID" value="KAG0245743.1"/>
    <property type="molecule type" value="Genomic_DNA"/>
</dbReference>
<protein>
    <submittedName>
        <fullName evidence="1">Uncharacterized protein</fullName>
    </submittedName>
</protein>
<accession>A0A9P6PJN5</accession>
<reference evidence="1" key="1">
    <citation type="journal article" date="2020" name="Fungal Divers.">
        <title>Resolving the Mortierellaceae phylogeny through synthesis of multi-gene phylogenetics and phylogenomics.</title>
        <authorList>
            <person name="Vandepol N."/>
            <person name="Liber J."/>
            <person name="Desiro A."/>
            <person name="Na H."/>
            <person name="Kennedy M."/>
            <person name="Barry K."/>
            <person name="Grigoriev I.V."/>
            <person name="Miller A.N."/>
            <person name="O'Donnell K."/>
            <person name="Stajich J.E."/>
            <person name="Bonito G."/>
        </authorList>
    </citation>
    <scope>NUCLEOTIDE SEQUENCE</scope>
    <source>
        <strain evidence="1">KOD948</strain>
    </source>
</reference>
<feature type="non-terminal residue" evidence="1">
    <location>
        <position position="1"/>
    </location>
</feature>
<evidence type="ECO:0000313" key="1">
    <source>
        <dbReference type="EMBL" id="KAG0245743.1"/>
    </source>
</evidence>
<gene>
    <name evidence="1" type="ORF">BG011_002668</name>
</gene>